<dbReference type="OrthoDB" id="294772at2759"/>
<protein>
    <recommendedName>
        <fullName evidence="3">CS domain-containing protein</fullName>
    </recommendedName>
</protein>
<keyword evidence="1" id="KW-0175">Coiled coil</keyword>
<reference evidence="4" key="1">
    <citation type="submission" date="2021-01" db="EMBL/GenBank/DDBJ databases">
        <authorList>
            <consortium name="Genoscope - CEA"/>
            <person name="William W."/>
        </authorList>
    </citation>
    <scope>NUCLEOTIDE SEQUENCE</scope>
</reference>
<dbReference type="InterPro" id="IPR007052">
    <property type="entry name" value="CS_dom"/>
</dbReference>
<organism evidence="4 5">
    <name type="scientific">Paramecium octaurelia</name>
    <dbReference type="NCBI Taxonomy" id="43137"/>
    <lineage>
        <taxon>Eukaryota</taxon>
        <taxon>Sar</taxon>
        <taxon>Alveolata</taxon>
        <taxon>Ciliophora</taxon>
        <taxon>Intramacronucleata</taxon>
        <taxon>Oligohymenophorea</taxon>
        <taxon>Peniculida</taxon>
        <taxon>Parameciidae</taxon>
        <taxon>Paramecium</taxon>
    </lineage>
</organism>
<gene>
    <name evidence="4" type="ORF">POCTA_138.1.T0660295</name>
</gene>
<comment type="caution">
    <text evidence="4">The sequence shown here is derived from an EMBL/GenBank/DDBJ whole genome shotgun (WGS) entry which is preliminary data.</text>
</comment>
<evidence type="ECO:0000259" key="3">
    <source>
        <dbReference type="PROSITE" id="PS51203"/>
    </source>
</evidence>
<dbReference type="PROSITE" id="PS51203">
    <property type="entry name" value="CS"/>
    <property type="match status" value="1"/>
</dbReference>
<feature type="signal peptide" evidence="2">
    <location>
        <begin position="1"/>
        <end position="22"/>
    </location>
</feature>
<proteinExistence type="predicted"/>
<dbReference type="Proteomes" id="UP000683925">
    <property type="component" value="Unassembled WGS sequence"/>
</dbReference>
<keyword evidence="2" id="KW-0732">Signal</keyword>
<sequence>MIFLFFPFLSAQLLYPYPQIQSTESLELLQIITQQQQCSHLYQHSNHQNIHTQLLIQAILNQWIKCAKIAIQYYNHKQFDLYPTFQNIKLNHNSKLNQTLFEQLTKLLPPHSPFLNVLEPSYLWAQNMTHVFLKIKFTTKIDVPGAQTVNKFLINITEPSLYIEAYSFELLNRYVLRIQTYKFMNPNYFHHKFVELGQVIIEILKSPSPYFWKNIHSNIMYNPPNQYIWWDMYYQYRGQLEVAFGLLEDTENKREEIERQKLSEDLKLRESKKQYNKIKEDNQELYKQLYCRFCAPLNGDEWSSWII</sequence>
<name>A0A8S1VL39_PAROT</name>
<evidence type="ECO:0000256" key="1">
    <source>
        <dbReference type="SAM" id="Coils"/>
    </source>
</evidence>
<feature type="coiled-coil region" evidence="1">
    <location>
        <begin position="240"/>
        <end position="288"/>
    </location>
</feature>
<feature type="chain" id="PRO_5035876968" description="CS domain-containing protein" evidence="2">
    <location>
        <begin position="23"/>
        <end position="307"/>
    </location>
</feature>
<evidence type="ECO:0000256" key="2">
    <source>
        <dbReference type="SAM" id="SignalP"/>
    </source>
</evidence>
<dbReference type="OMA" id="DEWSSWI"/>
<keyword evidence="5" id="KW-1185">Reference proteome</keyword>
<dbReference type="AlphaFoldDB" id="A0A8S1VL39"/>
<feature type="domain" description="CS" evidence="3">
    <location>
        <begin position="117"/>
        <end position="216"/>
    </location>
</feature>
<evidence type="ECO:0000313" key="5">
    <source>
        <dbReference type="Proteomes" id="UP000683925"/>
    </source>
</evidence>
<evidence type="ECO:0000313" key="4">
    <source>
        <dbReference type="EMBL" id="CAD8176252.1"/>
    </source>
</evidence>
<dbReference type="EMBL" id="CAJJDP010000065">
    <property type="protein sequence ID" value="CAD8176252.1"/>
    <property type="molecule type" value="Genomic_DNA"/>
</dbReference>
<accession>A0A8S1VL39</accession>